<comment type="caution">
    <text evidence="2">The sequence shown here is derived from an EMBL/GenBank/DDBJ whole genome shotgun (WGS) entry which is preliminary data.</text>
</comment>
<keyword evidence="1" id="KW-1133">Transmembrane helix</keyword>
<dbReference type="EMBL" id="CABL01000002">
    <property type="protein sequence ID" value="CBH74512.1"/>
    <property type="molecule type" value="Genomic_DNA"/>
</dbReference>
<feature type="transmembrane region" description="Helical" evidence="1">
    <location>
        <begin position="15"/>
        <end position="33"/>
    </location>
</feature>
<keyword evidence="1" id="KW-0812">Transmembrane</keyword>
<evidence type="ECO:0000256" key="1">
    <source>
        <dbReference type="SAM" id="Phobius"/>
    </source>
</evidence>
<dbReference type="AlphaFoldDB" id="E6PDH7"/>
<protein>
    <submittedName>
        <fullName evidence="2">Uncharacterized protein</fullName>
    </submittedName>
</protein>
<reference evidence="2" key="1">
    <citation type="submission" date="2009-10" db="EMBL/GenBank/DDBJ databases">
        <title>Diversity of trophic interactions inside an arsenic-rich microbial ecosystem.</title>
        <authorList>
            <person name="Bertin P.N."/>
            <person name="Heinrich-Salmeron A."/>
            <person name="Pelletier E."/>
            <person name="Goulhen-Chollet F."/>
            <person name="Arsene-Ploetze F."/>
            <person name="Gallien S."/>
            <person name="Calteau A."/>
            <person name="Vallenet D."/>
            <person name="Casiot C."/>
            <person name="Chane-Woon-Ming B."/>
            <person name="Giloteaux L."/>
            <person name="Barakat M."/>
            <person name="Bonnefoy V."/>
            <person name="Bruneel O."/>
            <person name="Chandler M."/>
            <person name="Cleiss J."/>
            <person name="Duran R."/>
            <person name="Elbaz-Poulichet F."/>
            <person name="Fonknechten N."/>
            <person name="Lauga B."/>
            <person name="Mornico D."/>
            <person name="Ortet P."/>
            <person name="Schaeffer C."/>
            <person name="Siguier P."/>
            <person name="Alexander Thil Smith A."/>
            <person name="Van Dorsselaer A."/>
            <person name="Weissenbach J."/>
            <person name="Medigue C."/>
            <person name="Le Paslier D."/>
        </authorList>
    </citation>
    <scope>NUCLEOTIDE SEQUENCE</scope>
</reference>
<gene>
    <name evidence="2" type="ORF">CARN1_1614</name>
</gene>
<accession>E6PDH7</accession>
<name>E6PDH7_9ZZZZ</name>
<evidence type="ECO:0000313" key="2">
    <source>
        <dbReference type="EMBL" id="CBH74512.1"/>
    </source>
</evidence>
<proteinExistence type="predicted"/>
<sequence length="149" mass="14983">MNAREAGFTALETTIAAGLIAMLFAVVGTGIVHESTAFQSNARADALGAAAREEARIAADALKYDGSSLQAISIATTVPMPIGSPLPAQLSLSTEMLPGGALVLRVRASNGSSPGSLAREATLVVERRMPVPGSSAIAPTQVAAPFGAP</sequence>
<keyword evidence="1" id="KW-0472">Membrane</keyword>
<organism evidence="2">
    <name type="scientific">mine drainage metagenome</name>
    <dbReference type="NCBI Taxonomy" id="410659"/>
    <lineage>
        <taxon>unclassified sequences</taxon>
        <taxon>metagenomes</taxon>
        <taxon>ecological metagenomes</taxon>
    </lineage>
</organism>